<dbReference type="GO" id="GO:0006261">
    <property type="term" value="P:DNA-templated DNA replication"/>
    <property type="evidence" value="ECO:0007669"/>
    <property type="project" value="TreeGrafter"/>
</dbReference>
<evidence type="ECO:0000256" key="9">
    <source>
        <dbReference type="SAM" id="MobiDB-lite"/>
    </source>
</evidence>
<evidence type="ECO:0000256" key="1">
    <source>
        <dbReference type="ARBA" id="ARBA00005755"/>
    </source>
</evidence>
<dbReference type="InterPro" id="IPR050240">
    <property type="entry name" value="DNA_pol_type-B"/>
</dbReference>
<dbReference type="Gene3D" id="1.10.287.690">
    <property type="entry name" value="Helix hairpin bin"/>
    <property type="match status" value="1"/>
</dbReference>
<dbReference type="GO" id="GO:0003677">
    <property type="term" value="F:DNA binding"/>
    <property type="evidence" value="ECO:0007669"/>
    <property type="project" value="UniProtKB-KW"/>
</dbReference>
<dbReference type="SUPFAM" id="SSF53098">
    <property type="entry name" value="Ribonuclease H-like"/>
    <property type="match status" value="1"/>
</dbReference>
<evidence type="ECO:0000256" key="7">
    <source>
        <dbReference type="ARBA" id="ARBA00049244"/>
    </source>
</evidence>
<dbReference type="InterPro" id="IPR006172">
    <property type="entry name" value="DNA-dir_DNA_pol_B"/>
</dbReference>
<organism evidence="12 13">
    <name type="scientific">Ignicoccus pacificus DSM 13166</name>
    <dbReference type="NCBI Taxonomy" id="940294"/>
    <lineage>
        <taxon>Archaea</taxon>
        <taxon>Thermoproteota</taxon>
        <taxon>Thermoprotei</taxon>
        <taxon>Desulfurococcales</taxon>
        <taxon>Desulfurococcaceae</taxon>
        <taxon>Ignicoccus</taxon>
    </lineage>
</organism>
<dbReference type="SUPFAM" id="SSF56672">
    <property type="entry name" value="DNA/RNA polymerases"/>
    <property type="match status" value="1"/>
</dbReference>
<dbReference type="SMART" id="SM00486">
    <property type="entry name" value="POLBc"/>
    <property type="match status" value="1"/>
</dbReference>
<keyword evidence="4 8" id="KW-0235">DNA replication</keyword>
<evidence type="ECO:0000313" key="12">
    <source>
        <dbReference type="EMBL" id="UXD21906.1"/>
    </source>
</evidence>
<dbReference type="GO" id="GO:0000166">
    <property type="term" value="F:nucleotide binding"/>
    <property type="evidence" value="ECO:0007669"/>
    <property type="project" value="InterPro"/>
</dbReference>
<gene>
    <name evidence="12" type="ORF">IPA_09430</name>
</gene>
<name>A0A977KAA1_9CREN</name>
<dbReference type="Gene3D" id="3.30.420.10">
    <property type="entry name" value="Ribonuclease H-like superfamily/Ribonuclease H"/>
    <property type="match status" value="1"/>
</dbReference>
<dbReference type="Gene3D" id="3.90.1600.10">
    <property type="entry name" value="Palm domain of DNA polymerase"/>
    <property type="match status" value="1"/>
</dbReference>
<keyword evidence="6 8" id="KW-0238">DNA-binding</keyword>
<feature type="compositionally biased region" description="Basic and acidic residues" evidence="9">
    <location>
        <begin position="20"/>
        <end position="37"/>
    </location>
</feature>
<dbReference type="InterPro" id="IPR006134">
    <property type="entry name" value="DNA-dir_DNA_pol_B_multi_dom"/>
</dbReference>
<dbReference type="EC" id="2.7.7.7" evidence="8"/>
<dbReference type="PRINTS" id="PR00106">
    <property type="entry name" value="DNAPOLB"/>
</dbReference>
<dbReference type="NCBIfam" id="NF004419">
    <property type="entry name" value="PRK05761.1-5"/>
    <property type="match status" value="1"/>
</dbReference>
<dbReference type="InterPro" id="IPR012337">
    <property type="entry name" value="RNaseH-like_sf"/>
</dbReference>
<sequence length="936" mass="107598">MKRRHRGPTLLDFLNGGKGSKKEIEKKGNGNGKEKKANTAQVKVIERRVNRSIETSTLSYFVKAEKPKHVQATPKLSSTRRALRVALPASAGARDYSVLMKGAPEASEGSEYYLFQVLYDGHRGKAVLLLYDEKKHEIVEWVDTYGHKPYFLTDVTPEEARRMGITREETFAGMDVVYRYDLLNKELKRLTKIYTTDPLAVRKLRDKVPTAWEAKIKYHDNYVYDLGLIPMLKYTVKSKRLVPMPHRITGEEVSKVLKAFEEESEEFKNMAISWIPVFEAPPPHIKAVAIDIEVFTPSVGRIPDPEKAPYPITSVAIAGSDGLKKVLVLLRNDKRLTEEEIENLKKQDFEVEFYDSEKALLLELLRIIRQYPVLITYNGDNFDLNYIFHRAKLLGIPDDMIIFKKSNDMFTTKHGIHIDLYQFYDINAIKTYAFGNKYKEVNLDAVASALLGEHKVQITKSISELNYDELVIYNFRDAKLTLNLLTFNSWLPWKLMVLISRISKMSIEDVTRKQVSAWIKNLFFWEHRRRRYLIPNKEDIERMKGSIKSSAIIKGKRYQGAFVFEPVAGIFFNVVVLDFASLYPTIIKKYNISYETVNEPNCKKYIEAPEVGHKICQDREGITPLIVGLLRDYRVKIYKKKAKDKSLDDRLREWYNTVQSAMKVYINASYGVLGADSFELYCPPAAESITAFGRYAIKATMNYAEKNGIVVLYGDTDSMFLWSPPKEILDKIIAWVKEKFGLEIEIDKVYKFVAFTGLKKNYIGVYPDGSIDVKGLLGKKRNTPLFVKQTFIQLIDMIKEINTPEEVVETRRKVKEVVKQLYTNLRRQYYDLDELAFHMQLTKPLEAYTKNMPQHVKAALMLKRFGVEVGQGDVISFVKVKGSEGVKPVQLAKLPELDLDKYFDVIETTLGQILKAFSIDSAYLSGTSKLEAFLSH</sequence>
<dbReference type="Proteomes" id="UP001063698">
    <property type="component" value="Chromosome"/>
</dbReference>
<dbReference type="PANTHER" id="PTHR10322:SF20">
    <property type="entry name" value="DNA POLYMERASE 1"/>
    <property type="match status" value="1"/>
</dbReference>
<evidence type="ECO:0000256" key="8">
    <source>
        <dbReference type="RuleBase" id="RU000442"/>
    </source>
</evidence>
<dbReference type="KEGG" id="ipc:IPA_09430"/>
<accession>A0A977KAA1</accession>
<dbReference type="InterPro" id="IPR043502">
    <property type="entry name" value="DNA/RNA_pol_sf"/>
</dbReference>
<dbReference type="Gene3D" id="3.30.342.10">
    <property type="entry name" value="DNA Polymerase, chain B, domain 1"/>
    <property type="match status" value="1"/>
</dbReference>
<keyword evidence="5 8" id="KW-0239">DNA-directed DNA polymerase</keyword>
<keyword evidence="13" id="KW-1185">Reference proteome</keyword>
<keyword evidence="2 8" id="KW-0808">Transferase</keyword>
<evidence type="ECO:0000256" key="5">
    <source>
        <dbReference type="ARBA" id="ARBA00022932"/>
    </source>
</evidence>
<dbReference type="NCBIfam" id="NF004417">
    <property type="entry name" value="PRK05761.1-3"/>
    <property type="match status" value="1"/>
</dbReference>
<dbReference type="InterPro" id="IPR017964">
    <property type="entry name" value="DNA-dir_DNA_pol_B_CS"/>
</dbReference>
<dbReference type="Pfam" id="PF03104">
    <property type="entry name" value="DNA_pol_B_exo1"/>
    <property type="match status" value="1"/>
</dbReference>
<evidence type="ECO:0000256" key="6">
    <source>
        <dbReference type="ARBA" id="ARBA00023125"/>
    </source>
</evidence>
<dbReference type="Gene3D" id="1.10.287.1390">
    <property type="match status" value="2"/>
</dbReference>
<keyword evidence="3 8" id="KW-0548">Nucleotidyltransferase</keyword>
<dbReference type="AlphaFoldDB" id="A0A977KAA1"/>
<comment type="catalytic activity">
    <reaction evidence="7 8">
        <text>DNA(n) + a 2'-deoxyribonucleoside 5'-triphosphate = DNA(n+1) + diphosphate</text>
        <dbReference type="Rhea" id="RHEA:22508"/>
        <dbReference type="Rhea" id="RHEA-COMP:17339"/>
        <dbReference type="Rhea" id="RHEA-COMP:17340"/>
        <dbReference type="ChEBI" id="CHEBI:33019"/>
        <dbReference type="ChEBI" id="CHEBI:61560"/>
        <dbReference type="ChEBI" id="CHEBI:173112"/>
        <dbReference type="EC" id="2.7.7.7"/>
    </reaction>
</comment>
<dbReference type="PANTHER" id="PTHR10322">
    <property type="entry name" value="DNA POLYMERASE CATALYTIC SUBUNIT"/>
    <property type="match status" value="1"/>
</dbReference>
<comment type="similarity">
    <text evidence="1 8">Belongs to the DNA polymerase type-B family.</text>
</comment>
<reference evidence="12" key="1">
    <citation type="submission" date="2013-11" db="EMBL/GenBank/DDBJ databases">
        <title>Comparative genomics of Ignicoccus.</title>
        <authorList>
            <person name="Podar M."/>
        </authorList>
    </citation>
    <scope>NUCLEOTIDE SEQUENCE</scope>
    <source>
        <strain evidence="12">DSM 13166</strain>
    </source>
</reference>
<dbReference type="InterPro" id="IPR036397">
    <property type="entry name" value="RNaseH_sf"/>
</dbReference>
<evidence type="ECO:0000256" key="4">
    <source>
        <dbReference type="ARBA" id="ARBA00022705"/>
    </source>
</evidence>
<dbReference type="GO" id="GO:0003887">
    <property type="term" value="F:DNA-directed DNA polymerase activity"/>
    <property type="evidence" value="ECO:0007669"/>
    <property type="project" value="UniProtKB-KW"/>
</dbReference>
<evidence type="ECO:0000256" key="3">
    <source>
        <dbReference type="ARBA" id="ARBA00022695"/>
    </source>
</evidence>
<dbReference type="InterPro" id="IPR023211">
    <property type="entry name" value="DNA_pol_palm_dom_sf"/>
</dbReference>
<feature type="region of interest" description="Disordered" evidence="9">
    <location>
        <begin position="1"/>
        <end position="37"/>
    </location>
</feature>
<evidence type="ECO:0000256" key="2">
    <source>
        <dbReference type="ARBA" id="ARBA00022679"/>
    </source>
</evidence>
<dbReference type="EMBL" id="CP006868">
    <property type="protein sequence ID" value="UXD21906.1"/>
    <property type="molecule type" value="Genomic_DNA"/>
</dbReference>
<evidence type="ECO:0000313" key="13">
    <source>
        <dbReference type="Proteomes" id="UP001063698"/>
    </source>
</evidence>
<dbReference type="PROSITE" id="PS00116">
    <property type="entry name" value="DNA_POLYMERASE_B"/>
    <property type="match status" value="1"/>
</dbReference>
<dbReference type="FunFam" id="1.10.287.690:FF:000011">
    <property type="entry name" value="DNA polymerase"/>
    <property type="match status" value="1"/>
</dbReference>
<feature type="domain" description="DNA-directed DNA polymerase family B exonuclease" evidence="11">
    <location>
        <begin position="212"/>
        <end position="424"/>
    </location>
</feature>
<evidence type="ECO:0000259" key="11">
    <source>
        <dbReference type="Pfam" id="PF03104"/>
    </source>
</evidence>
<dbReference type="Pfam" id="PF00136">
    <property type="entry name" value="DNA_pol_B"/>
    <property type="match status" value="1"/>
</dbReference>
<proteinExistence type="inferred from homology"/>
<protein>
    <recommendedName>
        <fullName evidence="8">DNA polymerase</fullName>
        <ecNumber evidence="8">2.7.7.7</ecNumber>
    </recommendedName>
</protein>
<feature type="domain" description="DNA-directed DNA polymerase family B multifunctional" evidence="10">
    <location>
        <begin position="512"/>
        <end position="901"/>
    </location>
</feature>
<dbReference type="InterPro" id="IPR006133">
    <property type="entry name" value="DNA-dir_DNA_pol_B_exonuc"/>
</dbReference>
<evidence type="ECO:0000259" key="10">
    <source>
        <dbReference type="Pfam" id="PF00136"/>
    </source>
</evidence>
<dbReference type="CDD" id="cd05783">
    <property type="entry name" value="DNA_polB_B1_exo"/>
    <property type="match status" value="1"/>
</dbReference>